<feature type="chain" id="PRO_5040107898" description="Antifreeze protein" evidence="1">
    <location>
        <begin position="22"/>
        <end position="137"/>
    </location>
</feature>
<dbReference type="EMBL" id="JAFIMR010000017">
    <property type="protein sequence ID" value="KAI1868341.1"/>
    <property type="molecule type" value="Genomic_DNA"/>
</dbReference>
<dbReference type="AlphaFoldDB" id="A0A9P9WKK4"/>
<keyword evidence="3" id="KW-1185">Reference proteome</keyword>
<evidence type="ECO:0008006" key="4">
    <source>
        <dbReference type="Google" id="ProtNLM"/>
    </source>
</evidence>
<dbReference type="Proteomes" id="UP000829685">
    <property type="component" value="Unassembled WGS sequence"/>
</dbReference>
<gene>
    <name evidence="2" type="ORF">JX265_007164</name>
</gene>
<comment type="caution">
    <text evidence="2">The sequence shown here is derived from an EMBL/GenBank/DDBJ whole genome shotgun (WGS) entry which is preliminary data.</text>
</comment>
<feature type="signal peptide" evidence="1">
    <location>
        <begin position="1"/>
        <end position="21"/>
    </location>
</feature>
<evidence type="ECO:0000313" key="3">
    <source>
        <dbReference type="Proteomes" id="UP000829685"/>
    </source>
</evidence>
<evidence type="ECO:0000313" key="2">
    <source>
        <dbReference type="EMBL" id="KAI1868341.1"/>
    </source>
</evidence>
<accession>A0A9P9WKK4</accession>
<proteinExistence type="predicted"/>
<sequence length="137" mass="13486">MYSPQLVIATLLAASAALTGAVSIQPRQSSLACNAARLQIIKALSDTKKSVADIQDPTVQQAAAAGVKQAQQGVTQVAASLLTGQAPSADGRNTVEAGLNATATALAGGDSADPAVATTQTALDDAVTAGQNVVANC</sequence>
<keyword evidence="1" id="KW-0732">Signal</keyword>
<name>A0A9P9WKK4_9PEZI</name>
<evidence type="ECO:0000256" key="1">
    <source>
        <dbReference type="SAM" id="SignalP"/>
    </source>
</evidence>
<reference evidence="2" key="1">
    <citation type="submission" date="2021-03" db="EMBL/GenBank/DDBJ databases">
        <title>Revisited historic fungal species revealed as producer of novel bioactive compounds through whole genome sequencing and comparative genomics.</title>
        <authorList>
            <person name="Vignolle G.A."/>
            <person name="Hochenegger N."/>
            <person name="Mach R.L."/>
            <person name="Mach-Aigner A.R."/>
            <person name="Javad Rahimi M."/>
            <person name="Salim K.A."/>
            <person name="Chan C.M."/>
            <person name="Lim L.B.L."/>
            <person name="Cai F."/>
            <person name="Druzhinina I.S."/>
            <person name="U'Ren J.M."/>
            <person name="Derntl C."/>
        </authorList>
    </citation>
    <scope>NUCLEOTIDE SEQUENCE</scope>
    <source>
        <strain evidence="2">TUCIM 5799</strain>
    </source>
</reference>
<organism evidence="2 3">
    <name type="scientific">Neoarthrinium moseri</name>
    <dbReference type="NCBI Taxonomy" id="1658444"/>
    <lineage>
        <taxon>Eukaryota</taxon>
        <taxon>Fungi</taxon>
        <taxon>Dikarya</taxon>
        <taxon>Ascomycota</taxon>
        <taxon>Pezizomycotina</taxon>
        <taxon>Sordariomycetes</taxon>
        <taxon>Xylariomycetidae</taxon>
        <taxon>Amphisphaeriales</taxon>
        <taxon>Apiosporaceae</taxon>
        <taxon>Neoarthrinium</taxon>
    </lineage>
</organism>
<protein>
    <recommendedName>
        <fullName evidence="4">Antifreeze protein</fullName>
    </recommendedName>
</protein>